<gene>
    <name evidence="2" type="ORF">SAMN04489713_12887</name>
</gene>
<feature type="transmembrane region" description="Helical" evidence="1">
    <location>
        <begin position="128"/>
        <end position="147"/>
    </location>
</feature>
<evidence type="ECO:0000256" key="1">
    <source>
        <dbReference type="SAM" id="Phobius"/>
    </source>
</evidence>
<dbReference type="Pfam" id="PF19545">
    <property type="entry name" value="DUF6069"/>
    <property type="match status" value="1"/>
</dbReference>
<evidence type="ECO:0000313" key="2">
    <source>
        <dbReference type="EMBL" id="SFQ36290.1"/>
    </source>
</evidence>
<dbReference type="RefSeq" id="WP_021594472.1">
    <property type="nucleotide sequence ID" value="NZ_CP083237.1"/>
</dbReference>
<feature type="transmembrane region" description="Helical" evidence="1">
    <location>
        <begin position="37"/>
        <end position="58"/>
    </location>
</feature>
<dbReference type="STRING" id="1993.SAMN04489713_12887"/>
<name>A0A1I5XWP8_9ACTN</name>
<keyword evidence="3" id="KW-1185">Reference proteome</keyword>
<organism evidence="2 3">
    <name type="scientific">Actinomadura madurae</name>
    <dbReference type="NCBI Taxonomy" id="1993"/>
    <lineage>
        <taxon>Bacteria</taxon>
        <taxon>Bacillati</taxon>
        <taxon>Actinomycetota</taxon>
        <taxon>Actinomycetes</taxon>
        <taxon>Streptosporangiales</taxon>
        <taxon>Thermomonosporaceae</taxon>
        <taxon>Actinomadura</taxon>
    </lineage>
</organism>
<protein>
    <submittedName>
        <fullName evidence="2">Uncharacterized protein</fullName>
    </submittedName>
</protein>
<dbReference type="Proteomes" id="UP000183413">
    <property type="component" value="Unassembled WGS sequence"/>
</dbReference>
<feature type="transmembrane region" description="Helical" evidence="1">
    <location>
        <begin position="70"/>
        <end position="90"/>
    </location>
</feature>
<dbReference type="InterPro" id="IPR045713">
    <property type="entry name" value="DUF6069"/>
</dbReference>
<dbReference type="AlphaFoldDB" id="A0A1I5XWP8"/>
<dbReference type="EMBL" id="FOVH01000028">
    <property type="protein sequence ID" value="SFQ36290.1"/>
    <property type="molecule type" value="Genomic_DNA"/>
</dbReference>
<dbReference type="InParanoid" id="A0A1I5XWP8"/>
<sequence length="157" mass="16191">MTVQQSIAPATSQRRAAAPAVNGTTATRDVPLWRTGVLACIAAAVATTIVAAVARSAGVPVEIDGEPIPVLGFTQLTLLFSAIGVGLAYLLRRRAASPKRAFLTVTVALTALSIVPDLLVSATMDTRFTLIATHLVAAAIVVPLVAGRLPARSRRAS</sequence>
<proteinExistence type="predicted"/>
<dbReference type="eggNOG" id="ENOG5032WGJ">
    <property type="taxonomic scope" value="Bacteria"/>
</dbReference>
<evidence type="ECO:0000313" key="3">
    <source>
        <dbReference type="Proteomes" id="UP000183413"/>
    </source>
</evidence>
<feature type="transmembrane region" description="Helical" evidence="1">
    <location>
        <begin position="102"/>
        <end position="122"/>
    </location>
</feature>
<keyword evidence="1" id="KW-0472">Membrane</keyword>
<dbReference type="GeneID" id="99649072"/>
<accession>A0A1I5XWP8</accession>
<keyword evidence="1" id="KW-1133">Transmembrane helix</keyword>
<reference evidence="2 3" key="1">
    <citation type="submission" date="2016-10" db="EMBL/GenBank/DDBJ databases">
        <authorList>
            <person name="de Groot N.N."/>
        </authorList>
    </citation>
    <scope>NUCLEOTIDE SEQUENCE [LARGE SCALE GENOMIC DNA]</scope>
    <source>
        <strain evidence="2 3">DSM 43067</strain>
    </source>
</reference>
<keyword evidence="1" id="KW-0812">Transmembrane</keyword>